<keyword evidence="3" id="KW-1185">Reference proteome</keyword>
<gene>
    <name evidence="2" type="ORF">OLC1_LOCUS7383</name>
</gene>
<evidence type="ECO:0000259" key="1">
    <source>
        <dbReference type="Pfam" id="PF03478"/>
    </source>
</evidence>
<dbReference type="InterPro" id="IPR005174">
    <property type="entry name" value="KIB1-4_b-propeller"/>
</dbReference>
<sequence length="349" mass="39747">MAFRRVCATWRSAAAQVKFIPSCPTPPLLMLPEEEEKEEEEKKESDEREFYSVSKGKVSMRLSLPELKGKFCIEARFGWLLAITDEGDDVILLNPFSRSQIKLPNFQTFLEPERKQYCHKIHPKTLNDFILMAMHCCDVGLLCFWRPGDTTSWTKLESRKGTPHDVSYYQGTLVDVNYCNGKFYAINVFGHIWGWDDDDGRHARIHGKLFLVESEGGGGHLLMITRDLDCDNEGSGEICFCNEHRRGTKNFNVYRLDTVKGGSWEEITNLGGNAIFVGDNATSLIPCMEGHRCGIKADCIYFTDDSWDVLAEDDFISMGVYNVQDGSMERFHGVNKDTENFIIISREVS</sequence>
<name>A0AAV1CM63_OLDCO</name>
<protein>
    <submittedName>
        <fullName evidence="2">OLC1v1032887C1</fullName>
    </submittedName>
</protein>
<reference evidence="2" key="1">
    <citation type="submission" date="2023-03" db="EMBL/GenBank/DDBJ databases">
        <authorList>
            <person name="Julca I."/>
        </authorList>
    </citation>
    <scope>NUCLEOTIDE SEQUENCE</scope>
</reference>
<dbReference type="InterPro" id="IPR050942">
    <property type="entry name" value="F-box_BR-signaling"/>
</dbReference>
<dbReference type="PANTHER" id="PTHR44259">
    <property type="entry name" value="OS07G0183000 PROTEIN-RELATED"/>
    <property type="match status" value="1"/>
</dbReference>
<dbReference type="Pfam" id="PF03478">
    <property type="entry name" value="Beta-prop_KIB1-4"/>
    <property type="match status" value="1"/>
</dbReference>
<evidence type="ECO:0000313" key="3">
    <source>
        <dbReference type="Proteomes" id="UP001161247"/>
    </source>
</evidence>
<accession>A0AAV1CM63</accession>
<evidence type="ECO:0000313" key="2">
    <source>
        <dbReference type="EMBL" id="CAI9096689.1"/>
    </source>
</evidence>
<dbReference type="AlphaFoldDB" id="A0AAV1CM63"/>
<proteinExistence type="predicted"/>
<feature type="domain" description="KIB1-4 beta-propeller" evidence="1">
    <location>
        <begin position="50"/>
        <end position="322"/>
    </location>
</feature>
<dbReference type="EMBL" id="OX459119">
    <property type="protein sequence ID" value="CAI9096689.1"/>
    <property type="molecule type" value="Genomic_DNA"/>
</dbReference>
<dbReference type="Proteomes" id="UP001161247">
    <property type="component" value="Chromosome 2"/>
</dbReference>
<organism evidence="2 3">
    <name type="scientific">Oldenlandia corymbosa var. corymbosa</name>
    <dbReference type="NCBI Taxonomy" id="529605"/>
    <lineage>
        <taxon>Eukaryota</taxon>
        <taxon>Viridiplantae</taxon>
        <taxon>Streptophyta</taxon>
        <taxon>Embryophyta</taxon>
        <taxon>Tracheophyta</taxon>
        <taxon>Spermatophyta</taxon>
        <taxon>Magnoliopsida</taxon>
        <taxon>eudicotyledons</taxon>
        <taxon>Gunneridae</taxon>
        <taxon>Pentapetalae</taxon>
        <taxon>asterids</taxon>
        <taxon>lamiids</taxon>
        <taxon>Gentianales</taxon>
        <taxon>Rubiaceae</taxon>
        <taxon>Rubioideae</taxon>
        <taxon>Spermacoceae</taxon>
        <taxon>Hedyotis-Oldenlandia complex</taxon>
        <taxon>Oldenlandia</taxon>
    </lineage>
</organism>
<dbReference type="PANTHER" id="PTHR44259:SF108">
    <property type="entry name" value="F-BOX PROTEIN SKIP23-LIKE"/>
    <property type="match status" value="1"/>
</dbReference>